<feature type="transmembrane region" description="Helical" evidence="1">
    <location>
        <begin position="6"/>
        <end position="27"/>
    </location>
</feature>
<evidence type="ECO:0000313" key="7">
    <source>
        <dbReference type="EMBL" id="TCX85336.1"/>
    </source>
</evidence>
<dbReference type="EMBL" id="CAAHDD010000009">
    <property type="protein sequence ID" value="VGM37345.1"/>
    <property type="molecule type" value="Genomic_DNA"/>
</dbReference>
<reference evidence="2" key="3">
    <citation type="submission" date="2023-07" db="EMBL/GenBank/DDBJ databases">
        <authorList>
            <person name="Peng Z."/>
        </authorList>
    </citation>
    <scope>NUCLEOTIDE SEQUENCE</scope>
    <source>
        <strain evidence="2">KP219</strain>
    </source>
</reference>
<gene>
    <name evidence="3" type="ORF">ETE70_27875</name>
    <name evidence="4" type="ORF">ETE72_27840</name>
    <name evidence="7" type="ORF">ETE87_22110</name>
    <name evidence="6" type="ORF">ETE99_27630</name>
    <name evidence="5" type="ORF">ETF02_02085</name>
    <name evidence="8" type="ORF">ETH45_26495</name>
    <name evidence="2" type="ORF">Q6294_05875</name>
    <name evidence="10" type="ORF">SAMEA4873559_03824</name>
    <name evidence="9" type="ORF">SAMEA4873632_04011</name>
</gene>
<dbReference type="Proteomes" id="UP001244490">
    <property type="component" value="Unassembled WGS sequence"/>
</dbReference>
<evidence type="ECO:0000313" key="8">
    <source>
        <dbReference type="EMBL" id="TCY61530.1"/>
    </source>
</evidence>
<accession>A0A483JQI6</accession>
<evidence type="ECO:0000313" key="5">
    <source>
        <dbReference type="EMBL" id="TCX48458.1"/>
    </source>
</evidence>
<keyword evidence="1" id="KW-0472">Membrane</keyword>
<evidence type="ECO:0000313" key="3">
    <source>
        <dbReference type="EMBL" id="TCX17246.1"/>
    </source>
</evidence>
<protein>
    <submittedName>
        <fullName evidence="5">Uncharacterized protein</fullName>
    </submittedName>
</protein>
<dbReference type="EMBL" id="SDCI01000001">
    <property type="protein sequence ID" value="TCX48458.1"/>
    <property type="molecule type" value="Genomic_DNA"/>
</dbReference>
<dbReference type="EMBL" id="SDCG01000051">
    <property type="protein sequence ID" value="TCX17246.1"/>
    <property type="molecule type" value="Genomic_DNA"/>
</dbReference>
<dbReference type="EMBL" id="JAUUIA010000003">
    <property type="protein sequence ID" value="MDP0966571.1"/>
    <property type="molecule type" value="Genomic_DNA"/>
</dbReference>
<dbReference type="EMBL" id="SDCP01000078">
    <property type="protein sequence ID" value="TCX75961.1"/>
    <property type="molecule type" value="Genomic_DNA"/>
</dbReference>
<keyword evidence="1" id="KW-1133">Transmembrane helix</keyword>
<dbReference type="AlphaFoldDB" id="A0A483JQI6"/>
<keyword evidence="1" id="KW-0812">Transmembrane</keyword>
<dbReference type="RefSeq" id="WP_023157796.1">
    <property type="nucleotide sequence ID" value="NZ_CAAGTP010000002.1"/>
</dbReference>
<organism evidence="5">
    <name type="scientific">Klebsiella pneumoniae</name>
    <dbReference type="NCBI Taxonomy" id="573"/>
    <lineage>
        <taxon>Bacteria</taxon>
        <taxon>Pseudomonadati</taxon>
        <taxon>Pseudomonadota</taxon>
        <taxon>Gammaproteobacteria</taxon>
        <taxon>Enterobacterales</taxon>
        <taxon>Enterobacteriaceae</taxon>
        <taxon>Klebsiella/Raoultella group</taxon>
        <taxon>Klebsiella</taxon>
        <taxon>Klebsiella pneumoniae complex</taxon>
    </lineage>
</organism>
<dbReference type="EMBL" id="SDDH01000094">
    <property type="protein sequence ID" value="TCY61530.1"/>
    <property type="molecule type" value="Genomic_DNA"/>
</dbReference>
<dbReference type="EMBL" id="SDCQ01000028">
    <property type="protein sequence ID" value="TCX85336.1"/>
    <property type="molecule type" value="Genomic_DNA"/>
</dbReference>
<name>A0A483JQI6_KLEPN</name>
<sequence>MGDLGWLLSVFTVVPCVIASGVMWYVMQRRMVGTRAMNERLFAERYIDREEKLMLQSLRYYVEAAGAAETAGVQNSIIQLCEVIDSEKATGAENLKEVATGGAWHLAKRAENLVMEAAKMATLAKATREERIKLVAKIPVDRDEALNAIYEECAALHDKVIAAFNVEYAR</sequence>
<evidence type="ECO:0000313" key="9">
    <source>
        <dbReference type="EMBL" id="VGL05935.1"/>
    </source>
</evidence>
<evidence type="ECO:0000313" key="6">
    <source>
        <dbReference type="EMBL" id="TCX75961.1"/>
    </source>
</evidence>
<reference evidence="5" key="1">
    <citation type="submission" date="2019-01" db="EMBL/GenBank/DDBJ databases">
        <authorList>
            <person name="Lista F."/>
            <person name="Anselmo A."/>
        </authorList>
    </citation>
    <scope>NUCLEOTIDE SEQUENCE</scope>
    <source>
        <strain evidence="4">12S</strain>
        <strain evidence="8">14R</strain>
        <strain evidence="5">14S</strain>
        <strain evidence="3">16S</strain>
        <strain evidence="7">6S</strain>
        <strain evidence="6">7S</strain>
    </source>
</reference>
<evidence type="ECO:0000313" key="10">
    <source>
        <dbReference type="EMBL" id="VGM37345.1"/>
    </source>
</evidence>
<evidence type="ECO:0000313" key="2">
    <source>
        <dbReference type="EMBL" id="MDP0966571.1"/>
    </source>
</evidence>
<reference evidence="9 11" key="2">
    <citation type="submission" date="2019-03" db="EMBL/GenBank/DDBJ databases">
        <authorList>
            <consortium name="Pathogen Informatics"/>
        </authorList>
    </citation>
    <scope>NUCLEOTIDE SEQUENCE</scope>
    <source>
        <strain evidence="10">5012STDY7626358</strain>
        <strain evidence="9 11">5012STDY7626430</strain>
    </source>
</reference>
<dbReference type="EMBL" id="SDCK01000061">
    <property type="protein sequence ID" value="TCX43606.1"/>
    <property type="molecule type" value="Genomic_DNA"/>
</dbReference>
<evidence type="ECO:0000313" key="11">
    <source>
        <dbReference type="Proteomes" id="UP000376235"/>
    </source>
</evidence>
<evidence type="ECO:0000313" key="4">
    <source>
        <dbReference type="EMBL" id="TCX43606.1"/>
    </source>
</evidence>
<evidence type="ECO:0000256" key="1">
    <source>
        <dbReference type="SAM" id="Phobius"/>
    </source>
</evidence>
<dbReference type="EMBL" id="CAAHCC010000008">
    <property type="protein sequence ID" value="VGL05935.1"/>
    <property type="molecule type" value="Genomic_DNA"/>
</dbReference>
<proteinExistence type="predicted"/>
<dbReference type="Proteomes" id="UP000376235">
    <property type="component" value="Unassembled WGS sequence"/>
</dbReference>